<dbReference type="InterPro" id="IPR003406">
    <property type="entry name" value="Glyco_trans_14"/>
</dbReference>
<dbReference type="WBParaSite" id="TTAC_0000046201-mRNA-1">
    <property type="protein sequence ID" value="TTAC_0000046201-mRNA-1"/>
    <property type="gene ID" value="TTAC_0000046201"/>
</dbReference>
<comment type="pathway">
    <text evidence="2">Protein modification; protein glycosylation.</text>
</comment>
<evidence type="ECO:0000256" key="9">
    <source>
        <dbReference type="ARBA" id="ARBA00023180"/>
    </source>
</evidence>
<evidence type="ECO:0000256" key="5">
    <source>
        <dbReference type="ARBA" id="ARBA00022692"/>
    </source>
</evidence>
<evidence type="ECO:0000256" key="10">
    <source>
        <dbReference type="ARBA" id="ARBA00038150"/>
    </source>
</evidence>
<keyword evidence="6" id="KW-0735">Signal-anchor</keyword>
<dbReference type="Proteomes" id="UP000274429">
    <property type="component" value="Unassembled WGS sequence"/>
</dbReference>
<evidence type="ECO:0000256" key="8">
    <source>
        <dbReference type="ARBA" id="ARBA00023136"/>
    </source>
</evidence>
<reference evidence="12 13" key="2">
    <citation type="submission" date="2018-11" db="EMBL/GenBank/DDBJ databases">
        <authorList>
            <consortium name="Pathogen Informatics"/>
        </authorList>
    </citation>
    <scope>NUCLEOTIDE SEQUENCE [LARGE SCALE GENOMIC DNA]</scope>
</reference>
<dbReference type="PANTHER" id="PTHR19297:SF191">
    <property type="entry name" value="PROTEIN XYLOSYLTRANSFERASE"/>
    <property type="match status" value="1"/>
</dbReference>
<organism evidence="14">
    <name type="scientific">Hydatigena taeniaeformis</name>
    <name type="common">Feline tapeworm</name>
    <name type="synonym">Taenia taeniaeformis</name>
    <dbReference type="NCBI Taxonomy" id="6205"/>
    <lineage>
        <taxon>Eukaryota</taxon>
        <taxon>Metazoa</taxon>
        <taxon>Spiralia</taxon>
        <taxon>Lophotrochozoa</taxon>
        <taxon>Platyhelminthes</taxon>
        <taxon>Cestoda</taxon>
        <taxon>Eucestoda</taxon>
        <taxon>Cyclophyllidea</taxon>
        <taxon>Taeniidae</taxon>
        <taxon>Hydatigera</taxon>
    </lineage>
</organism>
<keyword evidence="3" id="KW-0328">Glycosyltransferase</keyword>
<reference evidence="14" key="1">
    <citation type="submission" date="2016-04" db="UniProtKB">
        <authorList>
            <consortium name="WormBaseParasite"/>
        </authorList>
    </citation>
    <scope>IDENTIFICATION</scope>
</reference>
<dbReference type="GO" id="GO:0008375">
    <property type="term" value="F:acetylglucosaminyltransferase activity"/>
    <property type="evidence" value="ECO:0007669"/>
    <property type="project" value="TreeGrafter"/>
</dbReference>
<comment type="subcellular location">
    <subcellularLocation>
        <location evidence="1">Membrane</location>
        <topology evidence="1">Single-pass type II membrane protein</topology>
    </subcellularLocation>
</comment>
<dbReference type="AlphaFoldDB" id="A0A0R3WIM7"/>
<dbReference type="PANTHER" id="PTHR19297">
    <property type="entry name" value="GLYCOSYLTRANSFERASE 14 FAMILY MEMBER"/>
    <property type="match status" value="1"/>
</dbReference>
<evidence type="ECO:0000256" key="4">
    <source>
        <dbReference type="ARBA" id="ARBA00022679"/>
    </source>
</evidence>
<keyword evidence="8 11" id="KW-0472">Membrane</keyword>
<evidence type="ECO:0000313" key="13">
    <source>
        <dbReference type="Proteomes" id="UP000274429"/>
    </source>
</evidence>
<dbReference type="STRING" id="6205.A0A0R3WIM7"/>
<evidence type="ECO:0000256" key="3">
    <source>
        <dbReference type="ARBA" id="ARBA00022676"/>
    </source>
</evidence>
<evidence type="ECO:0000313" key="12">
    <source>
        <dbReference type="EMBL" id="VDM16488.1"/>
    </source>
</evidence>
<dbReference type="GO" id="GO:0016020">
    <property type="term" value="C:membrane"/>
    <property type="evidence" value="ECO:0007669"/>
    <property type="project" value="UniProtKB-SubCell"/>
</dbReference>
<evidence type="ECO:0000256" key="6">
    <source>
        <dbReference type="ARBA" id="ARBA00022968"/>
    </source>
</evidence>
<protein>
    <submittedName>
        <fullName evidence="12 14">Uncharacterized protein</fullName>
    </submittedName>
</protein>
<comment type="similarity">
    <text evidence="10">Belongs to the glycosyltransferase 14 family.</text>
</comment>
<evidence type="ECO:0000256" key="1">
    <source>
        <dbReference type="ARBA" id="ARBA00004606"/>
    </source>
</evidence>
<name>A0A0R3WIM7_HYDTA</name>
<dbReference type="OrthoDB" id="2019572at2759"/>
<accession>A0A0R3WIM7</accession>
<keyword evidence="9" id="KW-0325">Glycoprotein</keyword>
<evidence type="ECO:0000256" key="2">
    <source>
        <dbReference type="ARBA" id="ARBA00004922"/>
    </source>
</evidence>
<dbReference type="EMBL" id="UYWX01000041">
    <property type="protein sequence ID" value="VDM16488.1"/>
    <property type="molecule type" value="Genomic_DNA"/>
</dbReference>
<keyword evidence="5 11" id="KW-0812">Transmembrane</keyword>
<keyword evidence="7 11" id="KW-1133">Transmembrane helix</keyword>
<feature type="transmembrane region" description="Helical" evidence="11">
    <location>
        <begin position="7"/>
        <end position="28"/>
    </location>
</feature>
<dbReference type="Pfam" id="PF02485">
    <property type="entry name" value="Branch"/>
    <property type="match status" value="1"/>
</dbReference>
<sequence length="405" mass="46154">MILSCRYLFRILSAVVMVACMFLIWHHIFKIPSQEIGFPPGPQKPLDISEYEEGVAVAFFAAIDSPHHKNCHLFRDRFPYKPDRDGDMDIAFTITVHNDVRQIARVLRMIYRVNNYYCVNLDKTVDLAFEGAMLGLVSCFGPNVELVPRKSRVTFTKGDESGLRIQLICAEQALKHDGKWKYLLNIDDNAFPLRTNLEIVAILKALNGSNLVESFPINRFRGRIGNRSLPLNVSHYATWYKGSVHGAYRREFLQEAVLGKALAPIRDLLLQHQIFLAPEELFFPTLAYNSHLRLPGACLVAPSPPSEVNLGYLGKFIIWGDYGIRCTTKYVDFVCILGNEHLPMLRLASHLFACKFLPDYEPEAYTGLEVWYFDRIKAELEAGIFSNPTFDTSIYATRSCSQHHV</sequence>
<gene>
    <name evidence="12" type="ORF">TTAC_LOCUS463</name>
</gene>
<evidence type="ECO:0000256" key="7">
    <source>
        <dbReference type="ARBA" id="ARBA00022989"/>
    </source>
</evidence>
<proteinExistence type="inferred from homology"/>
<keyword evidence="13" id="KW-1185">Reference proteome</keyword>
<evidence type="ECO:0000256" key="11">
    <source>
        <dbReference type="SAM" id="Phobius"/>
    </source>
</evidence>
<keyword evidence="4" id="KW-0808">Transferase</keyword>
<evidence type="ECO:0000313" key="14">
    <source>
        <dbReference type="WBParaSite" id="TTAC_0000046201-mRNA-1"/>
    </source>
</evidence>